<name>A0A8S9IVY0_BRACR</name>
<feature type="compositionally biased region" description="Polar residues" evidence="1">
    <location>
        <begin position="117"/>
        <end position="129"/>
    </location>
</feature>
<dbReference type="AlphaFoldDB" id="A0A8S9IVY0"/>
<organism evidence="3">
    <name type="scientific">Brassica cretica</name>
    <name type="common">Mustard</name>
    <dbReference type="NCBI Taxonomy" id="69181"/>
    <lineage>
        <taxon>Eukaryota</taxon>
        <taxon>Viridiplantae</taxon>
        <taxon>Streptophyta</taxon>
        <taxon>Embryophyta</taxon>
        <taxon>Tracheophyta</taxon>
        <taxon>Spermatophyta</taxon>
        <taxon>Magnoliopsida</taxon>
        <taxon>eudicotyledons</taxon>
        <taxon>Gunneridae</taxon>
        <taxon>Pentapetalae</taxon>
        <taxon>rosids</taxon>
        <taxon>malvids</taxon>
        <taxon>Brassicales</taxon>
        <taxon>Brassicaceae</taxon>
        <taxon>Brassiceae</taxon>
        <taxon>Brassica</taxon>
    </lineage>
</organism>
<dbReference type="Pfam" id="PF14392">
    <property type="entry name" value="zf-CCHC_4"/>
    <property type="match status" value="1"/>
</dbReference>
<evidence type="ECO:0000313" key="3">
    <source>
        <dbReference type="EMBL" id="KAF2573854.1"/>
    </source>
</evidence>
<reference evidence="3" key="1">
    <citation type="submission" date="2019-12" db="EMBL/GenBank/DDBJ databases">
        <title>Genome sequencing and annotation of Brassica cretica.</title>
        <authorList>
            <person name="Studholme D.J."/>
            <person name="Sarris P.F."/>
        </authorList>
    </citation>
    <scope>NUCLEOTIDE SEQUENCE</scope>
    <source>
        <strain evidence="3">PFS-102/07</strain>
        <tissue evidence="3">Leaf</tissue>
    </source>
</reference>
<evidence type="ECO:0000259" key="2">
    <source>
        <dbReference type="Pfam" id="PF14392"/>
    </source>
</evidence>
<accession>A0A8S9IVY0</accession>
<dbReference type="EMBL" id="QGKY02001015">
    <property type="protein sequence ID" value="KAF2573854.1"/>
    <property type="molecule type" value="Genomic_DNA"/>
</dbReference>
<evidence type="ECO:0000256" key="1">
    <source>
        <dbReference type="SAM" id="MobiDB-lite"/>
    </source>
</evidence>
<gene>
    <name evidence="3" type="ORF">F2Q70_00001777</name>
</gene>
<protein>
    <recommendedName>
        <fullName evidence="2">Zinc knuckle CX2CX4HX4C domain-containing protein</fullName>
    </recommendedName>
</protein>
<proteinExistence type="predicted"/>
<feature type="region of interest" description="Disordered" evidence="1">
    <location>
        <begin position="92"/>
        <end position="164"/>
    </location>
</feature>
<comment type="caution">
    <text evidence="3">The sequence shown here is derived from an EMBL/GenBank/DDBJ whole genome shotgun (WGS) entry which is preliminary data.</text>
</comment>
<dbReference type="InterPro" id="IPR025836">
    <property type="entry name" value="Zn_knuckle_CX2CX4HX4C"/>
</dbReference>
<sequence length="307" mass="34603">MEFDSGEKCVLTFEYERLGNHCSCCGSLSHLQKRCPTLAIENLPKIEPGKTRHTMEAPQYLSDKPRTEGRGNSPLRYIPPGRREREEQFFHQRFDRHGKPYGPRVDTRQTRNPPPENQTDSIEASSTTTRRQRVEVHRETAATSPQYVQREPLHQGPSRQIPPNNKLSIWREKALTASRTNMDIDANTQEETTPKPALTPAEKEPITYQTTPTADEVLSEIHEAKMQYINCGDPTESAARSQRVLISEARGDVENAAAGIIAAAASNHNPITQTEPPILQNTKATIETGAPSRAHREHSCLWDLRKE</sequence>
<feature type="domain" description="Zinc knuckle CX2CX4HX4C" evidence="2">
    <location>
        <begin position="2"/>
        <end position="36"/>
    </location>
</feature>